<proteinExistence type="predicted"/>
<dbReference type="InterPro" id="IPR006860">
    <property type="entry name" value="FecR"/>
</dbReference>
<dbReference type="PANTHER" id="PTHR30273">
    <property type="entry name" value="PERIPLASMIC SIGNAL SENSOR AND SIGMA FACTOR ACTIVATOR FECR-RELATED"/>
    <property type="match status" value="1"/>
</dbReference>
<dbReference type="PANTHER" id="PTHR30273:SF2">
    <property type="entry name" value="PROTEIN FECR"/>
    <property type="match status" value="1"/>
</dbReference>
<evidence type="ECO:0000256" key="1">
    <source>
        <dbReference type="SAM" id="Phobius"/>
    </source>
</evidence>
<organism evidence="4 5">
    <name type="scientific">Sphingobacterium corticis</name>
    <dbReference type="NCBI Taxonomy" id="1812823"/>
    <lineage>
        <taxon>Bacteria</taxon>
        <taxon>Pseudomonadati</taxon>
        <taxon>Bacteroidota</taxon>
        <taxon>Sphingobacteriia</taxon>
        <taxon>Sphingobacteriales</taxon>
        <taxon>Sphingobacteriaceae</taxon>
        <taxon>Sphingobacterium</taxon>
    </lineage>
</organism>
<evidence type="ECO:0000259" key="3">
    <source>
        <dbReference type="Pfam" id="PF16344"/>
    </source>
</evidence>
<gene>
    <name evidence="4" type="ORF">ACFSQ3_00900</name>
</gene>
<dbReference type="Gene3D" id="3.55.50.30">
    <property type="match status" value="1"/>
</dbReference>
<reference evidence="5" key="1">
    <citation type="journal article" date="2019" name="Int. J. Syst. Evol. Microbiol.">
        <title>The Global Catalogue of Microorganisms (GCM) 10K type strain sequencing project: providing services to taxonomists for standard genome sequencing and annotation.</title>
        <authorList>
            <consortium name="The Broad Institute Genomics Platform"/>
            <consortium name="The Broad Institute Genome Sequencing Center for Infectious Disease"/>
            <person name="Wu L."/>
            <person name="Ma J."/>
        </authorList>
    </citation>
    <scope>NUCLEOTIDE SEQUENCE [LARGE SCALE GENOMIC DNA]</scope>
    <source>
        <strain evidence="5">KCTC 42248</strain>
    </source>
</reference>
<comment type="caution">
    <text evidence="4">The sequence shown here is derived from an EMBL/GenBank/DDBJ whole genome shotgun (WGS) entry which is preliminary data.</text>
</comment>
<feature type="domain" description="FecR protein" evidence="2">
    <location>
        <begin position="111"/>
        <end position="195"/>
    </location>
</feature>
<dbReference type="InterPro" id="IPR012373">
    <property type="entry name" value="Ferrdict_sens_TM"/>
</dbReference>
<protein>
    <submittedName>
        <fullName evidence="4">FecR family protein</fullName>
    </submittedName>
</protein>
<dbReference type="Gene3D" id="2.60.120.1440">
    <property type="match status" value="1"/>
</dbReference>
<evidence type="ECO:0000259" key="2">
    <source>
        <dbReference type="Pfam" id="PF04773"/>
    </source>
</evidence>
<dbReference type="Proteomes" id="UP001597393">
    <property type="component" value="Unassembled WGS sequence"/>
</dbReference>
<keyword evidence="1" id="KW-0472">Membrane</keyword>
<name>A0ABW5NEU0_9SPHI</name>
<accession>A0ABW5NEU0</accession>
<dbReference type="Pfam" id="PF16344">
    <property type="entry name" value="FecR_C"/>
    <property type="match status" value="1"/>
</dbReference>
<sequence length="322" mass="36842">MSHQTFKKLLQRYLHGSCTTEEKRIVERWYDLLPDEERQSLGQDDYEAIEERLWEKVSSATALSRRKYPAKRITHFWSAAAAILVLPFLLFLFIKSERSIKHVYNESLDTLRVDLPDGSIVKLLGGSHVSYSSDFSPRKISLQGSALFDVTTDKLNPFRVTHGFMTTEVLGTEFLIRDNDDTNESEVIVYSGKVQVEQTCRDVSLTKRLFTSSAKPVQLNTNEKAIFHKRREVLEATIVEQPKPVISDRALFEHVRYRAVNLAMLASKLSKMYALDIQVDATHSQTTFTGNLDNLGLFEQLDMICAVTSTRYVVQNRKISIL</sequence>
<dbReference type="Pfam" id="PF04773">
    <property type="entry name" value="FecR"/>
    <property type="match status" value="1"/>
</dbReference>
<evidence type="ECO:0000313" key="4">
    <source>
        <dbReference type="EMBL" id="MFD2597492.1"/>
    </source>
</evidence>
<keyword evidence="5" id="KW-1185">Reference proteome</keyword>
<keyword evidence="1" id="KW-0812">Transmembrane</keyword>
<dbReference type="InterPro" id="IPR032508">
    <property type="entry name" value="FecR_C"/>
</dbReference>
<evidence type="ECO:0000313" key="5">
    <source>
        <dbReference type="Proteomes" id="UP001597393"/>
    </source>
</evidence>
<dbReference type="EMBL" id="JBHUMA010000003">
    <property type="protein sequence ID" value="MFD2597492.1"/>
    <property type="molecule type" value="Genomic_DNA"/>
</dbReference>
<feature type="domain" description="Protein FecR C-terminal" evidence="3">
    <location>
        <begin position="257"/>
        <end position="321"/>
    </location>
</feature>
<dbReference type="RefSeq" id="WP_380866691.1">
    <property type="nucleotide sequence ID" value="NZ_JBHUMA010000003.1"/>
</dbReference>
<feature type="transmembrane region" description="Helical" evidence="1">
    <location>
        <begin position="73"/>
        <end position="94"/>
    </location>
</feature>
<keyword evidence="1" id="KW-1133">Transmembrane helix</keyword>